<gene>
    <name evidence="1" type="ORF">LR394_25600</name>
</gene>
<reference evidence="1" key="1">
    <citation type="submission" date="2021-11" db="EMBL/GenBank/DDBJ databases">
        <title>Streptomyces corallinus and Kineosporia corallina sp. nov., two new coral-derived marine actinobacteria.</title>
        <authorList>
            <person name="Buangrab K."/>
            <person name="Sutthacheep M."/>
            <person name="Yeemin T."/>
            <person name="Harunari E."/>
            <person name="Igarashi Y."/>
            <person name="Sripreechasak P."/>
            <person name="Kanchanasin P."/>
            <person name="Tanasupawat S."/>
            <person name="Phongsopitanun W."/>
        </authorList>
    </citation>
    <scope>NUCLEOTIDE SEQUENCE</scope>
    <source>
        <strain evidence="1">JCM 31032</strain>
    </source>
</reference>
<evidence type="ECO:0000313" key="2">
    <source>
        <dbReference type="Proteomes" id="UP001138997"/>
    </source>
</evidence>
<keyword evidence="2" id="KW-1185">Reference proteome</keyword>
<organism evidence="1 2">
    <name type="scientific">Kineosporia babensis</name>
    <dbReference type="NCBI Taxonomy" id="499548"/>
    <lineage>
        <taxon>Bacteria</taxon>
        <taxon>Bacillati</taxon>
        <taxon>Actinomycetota</taxon>
        <taxon>Actinomycetes</taxon>
        <taxon>Kineosporiales</taxon>
        <taxon>Kineosporiaceae</taxon>
        <taxon>Kineosporia</taxon>
    </lineage>
</organism>
<proteinExistence type="predicted"/>
<dbReference type="EMBL" id="JAJOMB010000015">
    <property type="protein sequence ID" value="MCD5314292.1"/>
    <property type="molecule type" value="Genomic_DNA"/>
</dbReference>
<protein>
    <submittedName>
        <fullName evidence="1">Uncharacterized protein</fullName>
    </submittedName>
</protein>
<comment type="caution">
    <text evidence="1">The sequence shown here is derived from an EMBL/GenBank/DDBJ whole genome shotgun (WGS) entry which is preliminary data.</text>
</comment>
<dbReference type="Proteomes" id="UP001138997">
    <property type="component" value="Unassembled WGS sequence"/>
</dbReference>
<dbReference type="AlphaFoldDB" id="A0A9X1SVR4"/>
<sequence length="230" mass="25710">MSEIKTSLPSIIQFISTPGAQRGRVPAQLRAMYEDPTRHPWRYYDPIVTAVVKGLRTGELPAERQKIERLRTELDLAVVRSQEREESDRRCRGQSVHYAEIAAGMLKVRRRVGPLRVFGAPSGVWRHRDLRVGVTPHLLVERRGGVQEVWFLHLKATRLSQSTADGALVIMGEAMRSVGCDAVPRIVDVRSGSVGFALNRTRDLPMLTAYARSEAEAFASLWEARAKAAA</sequence>
<evidence type="ECO:0000313" key="1">
    <source>
        <dbReference type="EMBL" id="MCD5314292.1"/>
    </source>
</evidence>
<dbReference type="RefSeq" id="WP_231446682.1">
    <property type="nucleotide sequence ID" value="NZ_JAJOMB010000015.1"/>
</dbReference>
<accession>A0A9X1SVR4</accession>
<name>A0A9X1SVR4_9ACTN</name>